<proteinExistence type="predicted"/>
<dbReference type="Proteomes" id="UP000248749">
    <property type="component" value="Unassembled WGS sequence"/>
</dbReference>
<organism evidence="1 2">
    <name type="scientific">Micromonospora deserti</name>
    <dbReference type="NCBI Taxonomy" id="2070366"/>
    <lineage>
        <taxon>Bacteria</taxon>
        <taxon>Bacillati</taxon>
        <taxon>Actinomycetota</taxon>
        <taxon>Actinomycetes</taxon>
        <taxon>Micromonosporales</taxon>
        <taxon>Micromonosporaceae</taxon>
        <taxon>Micromonospora</taxon>
    </lineage>
</organism>
<reference evidence="1 2" key="1">
    <citation type="submission" date="2018-01" db="EMBL/GenBank/DDBJ databases">
        <title>Draft genome sequence of Salinispora sp. 13K206.</title>
        <authorList>
            <person name="Sahin N."/>
            <person name="Saygin H."/>
            <person name="Ay H."/>
        </authorList>
    </citation>
    <scope>NUCLEOTIDE SEQUENCE [LARGE SCALE GENOMIC DNA]</scope>
    <source>
        <strain evidence="1 2">13K206</strain>
    </source>
</reference>
<name>A0A2W2DFW4_9ACTN</name>
<sequence length="136" mass="14984">MITGGLPVPSLLLGAVQRGRWVAPDRSSSTYREVFGDDAVVPQFLPLSRMTANRRWLDDMPEDYRGFYLGQPGRQRPPGDVGPDRSLLIGDLGPDQPFTLDYKPSLTAPSVIYLSTTADWIEVAPNIGTLIERLGI</sequence>
<comment type="caution">
    <text evidence="1">The sequence shown here is derived from an EMBL/GenBank/DDBJ whole genome shotgun (WGS) entry which is preliminary data.</text>
</comment>
<protein>
    <submittedName>
        <fullName evidence="1">Uncharacterized protein</fullName>
    </submittedName>
</protein>
<evidence type="ECO:0000313" key="1">
    <source>
        <dbReference type="EMBL" id="PZG02799.1"/>
    </source>
</evidence>
<evidence type="ECO:0000313" key="2">
    <source>
        <dbReference type="Proteomes" id="UP000248749"/>
    </source>
</evidence>
<accession>A0A2W2DFW4</accession>
<dbReference type="AlphaFoldDB" id="A0A2W2DFW4"/>
<dbReference type="EMBL" id="POUB01000004">
    <property type="protein sequence ID" value="PZG02799.1"/>
    <property type="molecule type" value="Genomic_DNA"/>
</dbReference>
<gene>
    <name evidence="1" type="ORF">C1I99_01290</name>
</gene>
<keyword evidence="2" id="KW-1185">Reference proteome</keyword>